<comment type="caution">
    <text evidence="4">The sequence shown here is derived from an EMBL/GenBank/DDBJ whole genome shotgun (WGS) entry which is preliminary data.</text>
</comment>
<dbReference type="Gene3D" id="1.10.10.10">
    <property type="entry name" value="Winged helix-like DNA-binding domain superfamily/Winged helix DNA-binding domain"/>
    <property type="match status" value="1"/>
</dbReference>
<evidence type="ECO:0000313" key="4">
    <source>
        <dbReference type="EMBL" id="TCO16023.1"/>
    </source>
</evidence>
<evidence type="ECO:0000313" key="5">
    <source>
        <dbReference type="Proteomes" id="UP000294881"/>
    </source>
</evidence>
<organism evidence="4 5">
    <name type="scientific">Camelimonas lactis</name>
    <dbReference type="NCBI Taxonomy" id="659006"/>
    <lineage>
        <taxon>Bacteria</taxon>
        <taxon>Pseudomonadati</taxon>
        <taxon>Pseudomonadota</taxon>
        <taxon>Alphaproteobacteria</taxon>
        <taxon>Hyphomicrobiales</taxon>
        <taxon>Chelatococcaceae</taxon>
        <taxon>Camelimonas</taxon>
    </lineage>
</organism>
<dbReference type="InterPro" id="IPR036390">
    <property type="entry name" value="WH_DNA-bd_sf"/>
</dbReference>
<keyword evidence="1" id="KW-0805">Transcription regulation</keyword>
<dbReference type="OrthoDB" id="9807255at2"/>
<protein>
    <submittedName>
        <fullName evidence="4">HTH domain-containing protein</fullName>
    </submittedName>
</protein>
<keyword evidence="2" id="KW-0804">Transcription</keyword>
<dbReference type="GO" id="GO:0003700">
    <property type="term" value="F:DNA-binding transcription factor activity"/>
    <property type="evidence" value="ECO:0007669"/>
    <property type="project" value="InterPro"/>
</dbReference>
<accession>A0A4R2H0I8</accession>
<reference evidence="4 5" key="1">
    <citation type="submission" date="2019-03" db="EMBL/GenBank/DDBJ databases">
        <title>Genomic Encyclopedia of Type Strains, Phase IV (KMG-IV): sequencing the most valuable type-strain genomes for metagenomic binning, comparative biology and taxonomic classification.</title>
        <authorList>
            <person name="Goeker M."/>
        </authorList>
    </citation>
    <scope>NUCLEOTIDE SEQUENCE [LARGE SCALE GENOMIC DNA]</scope>
    <source>
        <strain evidence="4 5">DSM 22958</strain>
    </source>
</reference>
<gene>
    <name evidence="4" type="ORF">EV666_101273</name>
</gene>
<evidence type="ECO:0000256" key="2">
    <source>
        <dbReference type="ARBA" id="ARBA00023163"/>
    </source>
</evidence>
<dbReference type="InterPro" id="IPR051534">
    <property type="entry name" value="CBASS_pafABC_assoc_protein"/>
</dbReference>
<proteinExistence type="predicted"/>
<dbReference type="EMBL" id="SLWL01000001">
    <property type="protein sequence ID" value="TCO16023.1"/>
    <property type="molecule type" value="Genomic_DNA"/>
</dbReference>
<evidence type="ECO:0000259" key="3">
    <source>
        <dbReference type="PROSITE" id="PS51000"/>
    </source>
</evidence>
<dbReference type="PROSITE" id="PS52050">
    <property type="entry name" value="WYL"/>
    <property type="match status" value="1"/>
</dbReference>
<dbReference type="RefSeq" id="WP_132001860.1">
    <property type="nucleotide sequence ID" value="NZ_JBHUNN010000002.1"/>
</dbReference>
<dbReference type="Pfam" id="PF13280">
    <property type="entry name" value="WYL"/>
    <property type="match status" value="1"/>
</dbReference>
<dbReference type="AlphaFoldDB" id="A0A4R2H0I8"/>
<dbReference type="PROSITE" id="PS51000">
    <property type="entry name" value="HTH_DEOR_2"/>
    <property type="match status" value="1"/>
</dbReference>
<dbReference type="PANTHER" id="PTHR34580">
    <property type="match status" value="1"/>
</dbReference>
<sequence>MRRADRLLELTGYLQEGGVITAATLAARLEVSVRTIYRDIAALQAQGYPVDGEAGSGYLLRAPVRLAPLAFSHDQLEALALGLAYVEQVGDAALRLAARDARAKIDMTWSGDDPRRRLAARPIRAVQRPERRAPAWTEKLRRAVRERRIVEFAYIAASGAVSRRAVRPLAMSAFSDGWLLVAWCEMRRAHRLFRLDRISALIVGERQFTDEADKSLSAWLATDGRVGPAA</sequence>
<dbReference type="InterPro" id="IPR036388">
    <property type="entry name" value="WH-like_DNA-bd_sf"/>
</dbReference>
<dbReference type="InterPro" id="IPR026881">
    <property type="entry name" value="WYL_dom"/>
</dbReference>
<dbReference type="InterPro" id="IPR001034">
    <property type="entry name" value="DeoR_HTH"/>
</dbReference>
<name>A0A4R2H0I8_9HYPH</name>
<keyword evidence="5" id="KW-1185">Reference proteome</keyword>
<dbReference type="Pfam" id="PF08279">
    <property type="entry name" value="HTH_11"/>
    <property type="match status" value="1"/>
</dbReference>
<feature type="domain" description="HTH deoR-type" evidence="3">
    <location>
        <begin position="3"/>
        <end position="58"/>
    </location>
</feature>
<dbReference type="Proteomes" id="UP000294881">
    <property type="component" value="Unassembled WGS sequence"/>
</dbReference>
<dbReference type="SUPFAM" id="SSF46785">
    <property type="entry name" value="Winged helix' DNA-binding domain"/>
    <property type="match status" value="1"/>
</dbReference>
<dbReference type="PANTHER" id="PTHR34580:SF3">
    <property type="entry name" value="PROTEIN PAFB"/>
    <property type="match status" value="1"/>
</dbReference>
<dbReference type="InterPro" id="IPR013196">
    <property type="entry name" value="HTH_11"/>
</dbReference>
<evidence type="ECO:0000256" key="1">
    <source>
        <dbReference type="ARBA" id="ARBA00023015"/>
    </source>
</evidence>